<comment type="caution">
    <text evidence="1">The sequence shown here is derived from an EMBL/GenBank/DDBJ whole genome shotgun (WGS) entry which is preliminary data.</text>
</comment>
<proteinExistence type="predicted"/>
<accession>A0A5B7G4D2</accession>
<dbReference type="AlphaFoldDB" id="A0A5B7G4D2"/>
<keyword evidence="2" id="KW-1185">Reference proteome</keyword>
<evidence type="ECO:0000313" key="1">
    <source>
        <dbReference type="EMBL" id="MPC54731.1"/>
    </source>
</evidence>
<gene>
    <name evidence="1" type="ORF">E2C01_048656</name>
</gene>
<dbReference type="Proteomes" id="UP000324222">
    <property type="component" value="Unassembled WGS sequence"/>
</dbReference>
<organism evidence="1 2">
    <name type="scientific">Portunus trituberculatus</name>
    <name type="common">Swimming crab</name>
    <name type="synonym">Neptunus trituberculatus</name>
    <dbReference type="NCBI Taxonomy" id="210409"/>
    <lineage>
        <taxon>Eukaryota</taxon>
        <taxon>Metazoa</taxon>
        <taxon>Ecdysozoa</taxon>
        <taxon>Arthropoda</taxon>
        <taxon>Crustacea</taxon>
        <taxon>Multicrustacea</taxon>
        <taxon>Malacostraca</taxon>
        <taxon>Eumalacostraca</taxon>
        <taxon>Eucarida</taxon>
        <taxon>Decapoda</taxon>
        <taxon>Pleocyemata</taxon>
        <taxon>Brachyura</taxon>
        <taxon>Eubrachyura</taxon>
        <taxon>Portunoidea</taxon>
        <taxon>Portunidae</taxon>
        <taxon>Portuninae</taxon>
        <taxon>Portunus</taxon>
    </lineage>
</organism>
<dbReference type="EMBL" id="VSRR010012592">
    <property type="protein sequence ID" value="MPC54731.1"/>
    <property type="molecule type" value="Genomic_DNA"/>
</dbReference>
<sequence>MVISRSPRDARELHGRLVMGDIIPLQDSISLEMDSRLFFSRHLENVARKTTQMRSYCFLRGTFLTKRAS</sequence>
<reference evidence="1 2" key="1">
    <citation type="submission" date="2019-05" db="EMBL/GenBank/DDBJ databases">
        <title>Another draft genome of Portunus trituberculatus and its Hox gene families provides insights of decapod evolution.</title>
        <authorList>
            <person name="Jeong J.-H."/>
            <person name="Song I."/>
            <person name="Kim S."/>
            <person name="Choi T."/>
            <person name="Kim D."/>
            <person name="Ryu S."/>
            <person name="Kim W."/>
        </authorList>
    </citation>
    <scope>NUCLEOTIDE SEQUENCE [LARGE SCALE GENOMIC DNA]</scope>
    <source>
        <tissue evidence="1">Muscle</tissue>
    </source>
</reference>
<protein>
    <submittedName>
        <fullName evidence="1">Uncharacterized protein</fullName>
    </submittedName>
</protein>
<evidence type="ECO:0000313" key="2">
    <source>
        <dbReference type="Proteomes" id="UP000324222"/>
    </source>
</evidence>
<name>A0A5B7G4D2_PORTR</name>